<sequence length="245" mass="27983">MGNYFNVNLEFNHPHIHDVITGYAGRKEKGYICVVDANVLTMAQKDKEYLEVLNTSTINTCDGGSIAALAGFIHKKSFRALNGPELFSHYIEKLQYKQLLLGSSEKVSGEIKNVLAEKGFDNQHLQVMSLPFLPVEQFDYPAIANEINLIQPDIIWVSLGAPKQEIFMSKILPFLNQGFMFGIGAAFNFYIGKIELPRFKIGAFRFIWLSRLIAEPKKLFSRLIGYILLLPELYLTERRKVRKFE</sequence>
<dbReference type="PANTHER" id="PTHR34136:SF1">
    <property type="entry name" value="UDP-N-ACETYL-D-MANNOSAMINURONIC ACID TRANSFERASE"/>
    <property type="match status" value="1"/>
</dbReference>
<protein>
    <submittedName>
        <fullName evidence="3">Putative N-acetylmannosaminyltransferase</fullName>
        <ecNumber evidence="3">2.4.1.187</ecNumber>
    </submittedName>
</protein>
<dbReference type="Pfam" id="PF03808">
    <property type="entry name" value="Glyco_tran_WecG"/>
    <property type="match status" value="1"/>
</dbReference>
<evidence type="ECO:0000313" key="3">
    <source>
        <dbReference type="EMBL" id="KAA6303745.1"/>
    </source>
</evidence>
<dbReference type="GO" id="GO:0047244">
    <property type="term" value="F:N-acetylglucosaminyldiphosphoundecaprenol N-acetyl-beta-D-mannosaminyltransferase activity"/>
    <property type="evidence" value="ECO:0007669"/>
    <property type="project" value="UniProtKB-EC"/>
</dbReference>
<dbReference type="InterPro" id="IPR004629">
    <property type="entry name" value="WecG_TagA_CpsF"/>
</dbReference>
<name>A0A5M8P5D5_9BACT</name>
<gene>
    <name evidence="3" type="ORF">EZS26_000296</name>
</gene>
<evidence type="ECO:0000313" key="4">
    <source>
        <dbReference type="Proteomes" id="UP000324575"/>
    </source>
</evidence>
<evidence type="ECO:0000256" key="2">
    <source>
        <dbReference type="ARBA" id="ARBA00022679"/>
    </source>
</evidence>
<dbReference type="PANTHER" id="PTHR34136">
    <property type="match status" value="1"/>
</dbReference>
<reference evidence="3 4" key="1">
    <citation type="submission" date="2019-03" db="EMBL/GenBank/DDBJ databases">
        <title>Single cell metagenomics reveals metabolic interactions within the superorganism composed of flagellate Streblomastix strix and complex community of Bacteroidetes bacteria on its surface.</title>
        <authorList>
            <person name="Treitli S.C."/>
            <person name="Kolisko M."/>
            <person name="Husnik F."/>
            <person name="Keeling P."/>
            <person name="Hampl V."/>
        </authorList>
    </citation>
    <scope>NUCLEOTIDE SEQUENCE [LARGE SCALE GENOMIC DNA]</scope>
    <source>
        <strain evidence="3">St1</strain>
    </source>
</reference>
<keyword evidence="2 3" id="KW-0808">Transferase</keyword>
<dbReference type="AlphaFoldDB" id="A0A5M8P5D5"/>
<dbReference type="EMBL" id="SNRX01000001">
    <property type="protein sequence ID" value="KAA6303745.1"/>
    <property type="molecule type" value="Genomic_DNA"/>
</dbReference>
<comment type="caution">
    <text evidence="3">The sequence shown here is derived from an EMBL/GenBank/DDBJ whole genome shotgun (WGS) entry which is preliminary data.</text>
</comment>
<dbReference type="CDD" id="cd06533">
    <property type="entry name" value="Glyco_transf_WecG_TagA"/>
    <property type="match status" value="1"/>
</dbReference>
<keyword evidence="1 3" id="KW-0328">Glycosyltransferase</keyword>
<dbReference type="Proteomes" id="UP000324575">
    <property type="component" value="Unassembled WGS sequence"/>
</dbReference>
<proteinExistence type="predicted"/>
<evidence type="ECO:0000256" key="1">
    <source>
        <dbReference type="ARBA" id="ARBA00022676"/>
    </source>
</evidence>
<dbReference type="EC" id="2.4.1.187" evidence="3"/>
<accession>A0A5M8P5D5</accession>
<organism evidence="3 4">
    <name type="scientific">Candidatus Ordinivivax streblomastigis</name>
    <dbReference type="NCBI Taxonomy" id="2540710"/>
    <lineage>
        <taxon>Bacteria</taxon>
        <taxon>Pseudomonadati</taxon>
        <taxon>Bacteroidota</taxon>
        <taxon>Bacteroidia</taxon>
        <taxon>Bacteroidales</taxon>
        <taxon>Candidatus Ordinivivax</taxon>
    </lineage>
</organism>